<dbReference type="RefSeq" id="WP_025363149.1">
    <property type="nucleotide sequence ID" value="NZ_CP006681.1"/>
</dbReference>
<keyword evidence="4" id="KW-1185">Reference proteome</keyword>
<sequence>MRQVQDKNYFLNKLLKDREINQLLEGQSQKNINGFIDNLKEIKKILHIKEQTDKKILEEYNKLIVIPSGSEETLIRELHQFNKAMYDWPDYYTLDFGVKNATGQTEKQFKPEIEDSVAKRMAQSERLLAQKQGKHRQKIEQEAEQLNSVEKRKMLAQQLEEDTIDSEELATAFSEMIVNAKQNLETNLLKAQDEQNKLLTKLAFEFERDSIDKAMKLLDTPNFEEEGLWSPGQKDKKGDLEVANQNNESPENEEDYFDIDIEDEEYYQKRFKYENNLKEVEFEADHSWNKNELNSFEANSAAAYLSRINNFDPSQSLKNGEQKIFRTKLANLPLDFNEPLEELDILLDENNLPIEFEKEKIYFDLINQAVENWNSKQKEVFKTSEKQNVKKGEAIKLPKNILGLSQPYIHESTTEFEPTLENIKELDSENVKRLSDEELTMVTEIWERDPIDPLRYDDLSDFEKRLISAPIKTKDLKKGEWLSEIHDEIMEKDNSILKDAQEIIVDSEEEKLEQLSDIKNNLDEGNYGKLNLSKPMAITCARYMKKLNYLKKGFEKSYGSELFKKIRDWIAQENLMYENAERNNRIRKLKTKRFKTQKSVLQKQRLKEIFKVKK</sequence>
<proteinExistence type="predicted"/>
<organism evidence="3 4">
    <name type="scientific">Spiroplasma culicicola AES-1</name>
    <dbReference type="NCBI Taxonomy" id="1276246"/>
    <lineage>
        <taxon>Bacteria</taxon>
        <taxon>Bacillati</taxon>
        <taxon>Mycoplasmatota</taxon>
        <taxon>Mollicutes</taxon>
        <taxon>Entomoplasmatales</taxon>
        <taxon>Spiroplasmataceae</taxon>
        <taxon>Spiroplasma</taxon>
    </lineage>
</organism>
<gene>
    <name evidence="3" type="ORF">SCULI_v1c05720</name>
</gene>
<feature type="region of interest" description="Disordered" evidence="2">
    <location>
        <begin position="224"/>
        <end position="253"/>
    </location>
</feature>
<reference evidence="3 4" key="1">
    <citation type="journal article" date="2014" name="Genome Biol. Evol.">
        <title>Molecular evolution of the substrate utilization strategies and putative virulence factors in mosquito-associated Spiroplasma species.</title>
        <authorList>
            <person name="Chang T.H."/>
            <person name="Lo W.S."/>
            <person name="Ku C."/>
            <person name="Chen L.L."/>
            <person name="Kuo C.H."/>
        </authorList>
    </citation>
    <scope>NUCLEOTIDE SEQUENCE [LARGE SCALE GENOMIC DNA]</scope>
    <source>
        <strain evidence="3">AES-1</strain>
    </source>
</reference>
<protein>
    <submittedName>
        <fullName evidence="3">Uncharacterized protein</fullName>
    </submittedName>
</protein>
<evidence type="ECO:0000313" key="4">
    <source>
        <dbReference type="Proteomes" id="UP000019267"/>
    </source>
</evidence>
<dbReference type="AlphaFoldDB" id="W6A6Z9"/>
<dbReference type="EMBL" id="CP006681">
    <property type="protein sequence ID" value="AHI52913.1"/>
    <property type="molecule type" value="Genomic_DNA"/>
</dbReference>
<evidence type="ECO:0000256" key="2">
    <source>
        <dbReference type="SAM" id="MobiDB-lite"/>
    </source>
</evidence>
<dbReference type="Proteomes" id="UP000019267">
    <property type="component" value="Chromosome"/>
</dbReference>
<dbReference type="OrthoDB" id="389317at2"/>
<dbReference type="KEGG" id="scq:SCULI_v1c05720"/>
<dbReference type="PATRIC" id="fig|1276246.3.peg.571"/>
<dbReference type="HOGENOM" id="CLU_444733_0_0_14"/>
<evidence type="ECO:0000256" key="1">
    <source>
        <dbReference type="SAM" id="Coils"/>
    </source>
</evidence>
<dbReference type="STRING" id="1276246.SCULI_v1c05720"/>
<feature type="coiled-coil region" evidence="1">
    <location>
        <begin position="139"/>
        <end position="201"/>
    </location>
</feature>
<name>W6A6Z9_9MOLU</name>
<evidence type="ECO:0000313" key="3">
    <source>
        <dbReference type="EMBL" id="AHI52913.1"/>
    </source>
</evidence>
<accession>W6A6Z9</accession>
<keyword evidence="1" id="KW-0175">Coiled coil</keyword>